<keyword evidence="2" id="KW-1185">Reference proteome</keyword>
<evidence type="ECO:0000313" key="2">
    <source>
        <dbReference type="Proteomes" id="UP001157502"/>
    </source>
</evidence>
<name>A0ACC2FGE1_DALPE</name>
<organism evidence="1 2">
    <name type="scientific">Dallia pectoralis</name>
    <name type="common">Alaska blackfish</name>
    <dbReference type="NCBI Taxonomy" id="75939"/>
    <lineage>
        <taxon>Eukaryota</taxon>
        <taxon>Metazoa</taxon>
        <taxon>Chordata</taxon>
        <taxon>Craniata</taxon>
        <taxon>Vertebrata</taxon>
        <taxon>Euteleostomi</taxon>
        <taxon>Actinopterygii</taxon>
        <taxon>Neopterygii</taxon>
        <taxon>Teleostei</taxon>
        <taxon>Protacanthopterygii</taxon>
        <taxon>Esociformes</taxon>
        <taxon>Umbridae</taxon>
        <taxon>Dallia</taxon>
    </lineage>
</organism>
<sequence>MNNSSAEHNTTQCEHSPDDPVLGLLTGIYTLAFVLGLIFNVLTFCPILQQVRSQNILGVFLLNLSISDILYLLTMPMWIKYYHEGHKWTMGRLTCKVAGFLYYSNMYVSIYLLCGISVDRCLAVSFPLRSKSYRSSRCAWLQCLVLCLLVMSAHCLLLLLEDHISTSDLSCYDTYQLPPAIAAFNLFRVGAGFLLPLLVMGLCYWKILSHVNQSEGLKEPAKRKVRLLSFGVIGIFSVCFAPYHLLLATRSLAYFSMNVKQYGDFEKSMHFPFSCMLALSSLNSVLDPVLYVLASDWVRKDMMLGCCRTRQV</sequence>
<proteinExistence type="predicted"/>
<reference evidence="1" key="1">
    <citation type="submission" date="2021-05" db="EMBL/GenBank/DDBJ databases">
        <authorList>
            <person name="Pan Q."/>
            <person name="Jouanno E."/>
            <person name="Zahm M."/>
            <person name="Klopp C."/>
            <person name="Cabau C."/>
            <person name="Louis A."/>
            <person name="Berthelot C."/>
            <person name="Parey E."/>
            <person name="Roest Crollius H."/>
            <person name="Montfort J."/>
            <person name="Robinson-Rechavi M."/>
            <person name="Bouchez O."/>
            <person name="Lampietro C."/>
            <person name="Lopez Roques C."/>
            <person name="Donnadieu C."/>
            <person name="Postlethwait J."/>
            <person name="Bobe J."/>
            <person name="Dillon D."/>
            <person name="Chandos A."/>
            <person name="von Hippel F."/>
            <person name="Guiguen Y."/>
        </authorList>
    </citation>
    <scope>NUCLEOTIDE SEQUENCE</scope>
    <source>
        <strain evidence="1">YG-Jan2019</strain>
    </source>
</reference>
<dbReference type="Proteomes" id="UP001157502">
    <property type="component" value="Chromosome 28"/>
</dbReference>
<evidence type="ECO:0000313" key="1">
    <source>
        <dbReference type="EMBL" id="KAJ7990393.1"/>
    </source>
</evidence>
<dbReference type="EMBL" id="CM055755">
    <property type="protein sequence ID" value="KAJ7990393.1"/>
    <property type="molecule type" value="Genomic_DNA"/>
</dbReference>
<protein>
    <submittedName>
        <fullName evidence="1">Uncharacterized protein</fullName>
    </submittedName>
</protein>
<gene>
    <name evidence="1" type="ORF">DPEC_G00299840</name>
</gene>
<comment type="caution">
    <text evidence="1">The sequence shown here is derived from an EMBL/GenBank/DDBJ whole genome shotgun (WGS) entry which is preliminary data.</text>
</comment>
<accession>A0ACC2FGE1</accession>